<accession>A0A3L6THE2</accession>
<organism evidence="2 3">
    <name type="scientific">Panicum miliaceum</name>
    <name type="common">Proso millet</name>
    <name type="synonym">Broomcorn millet</name>
    <dbReference type="NCBI Taxonomy" id="4540"/>
    <lineage>
        <taxon>Eukaryota</taxon>
        <taxon>Viridiplantae</taxon>
        <taxon>Streptophyta</taxon>
        <taxon>Embryophyta</taxon>
        <taxon>Tracheophyta</taxon>
        <taxon>Spermatophyta</taxon>
        <taxon>Magnoliopsida</taxon>
        <taxon>Liliopsida</taxon>
        <taxon>Poales</taxon>
        <taxon>Poaceae</taxon>
        <taxon>PACMAD clade</taxon>
        <taxon>Panicoideae</taxon>
        <taxon>Panicodae</taxon>
        <taxon>Paniceae</taxon>
        <taxon>Panicinae</taxon>
        <taxon>Panicum</taxon>
        <taxon>Panicum sect. Panicum</taxon>
    </lineage>
</organism>
<dbReference type="Proteomes" id="UP000275267">
    <property type="component" value="Unassembled WGS sequence"/>
</dbReference>
<name>A0A3L6THE2_PANMI</name>
<feature type="compositionally biased region" description="Basic and acidic residues" evidence="1">
    <location>
        <begin position="72"/>
        <end position="83"/>
    </location>
</feature>
<evidence type="ECO:0000256" key="1">
    <source>
        <dbReference type="SAM" id="MobiDB-lite"/>
    </source>
</evidence>
<evidence type="ECO:0000313" key="3">
    <source>
        <dbReference type="Proteomes" id="UP000275267"/>
    </source>
</evidence>
<sequence>MAAHRLRGTLNIGLQLMITVGIFSANLTCKYSGFEFSGTDDDTHLPRKKCTALREESVGGRRNRRFTFSKRLHSEPEERDRGGRWRVGPVE</sequence>
<protein>
    <submittedName>
        <fullName evidence="2">Sugar carrier protein C-like</fullName>
    </submittedName>
</protein>
<keyword evidence="3" id="KW-1185">Reference proteome</keyword>
<comment type="caution">
    <text evidence="2">The sequence shown here is derived from an EMBL/GenBank/DDBJ whole genome shotgun (WGS) entry which is preliminary data.</text>
</comment>
<gene>
    <name evidence="2" type="ORF">C2845_PM01G36940</name>
</gene>
<dbReference type="AlphaFoldDB" id="A0A3L6THE2"/>
<evidence type="ECO:0000313" key="2">
    <source>
        <dbReference type="EMBL" id="RLN39733.1"/>
    </source>
</evidence>
<proteinExistence type="predicted"/>
<reference evidence="3" key="1">
    <citation type="journal article" date="2019" name="Nat. Commun.">
        <title>The genome of broomcorn millet.</title>
        <authorList>
            <person name="Zou C."/>
            <person name="Miki D."/>
            <person name="Li D."/>
            <person name="Tang Q."/>
            <person name="Xiao L."/>
            <person name="Rajput S."/>
            <person name="Deng P."/>
            <person name="Jia W."/>
            <person name="Huang R."/>
            <person name="Zhang M."/>
            <person name="Sun Y."/>
            <person name="Hu J."/>
            <person name="Fu X."/>
            <person name="Schnable P.S."/>
            <person name="Li F."/>
            <person name="Zhang H."/>
            <person name="Feng B."/>
            <person name="Zhu X."/>
            <person name="Liu R."/>
            <person name="Schnable J.C."/>
            <person name="Zhu J.-K."/>
            <person name="Zhang H."/>
        </authorList>
    </citation>
    <scope>NUCLEOTIDE SEQUENCE [LARGE SCALE GENOMIC DNA]</scope>
</reference>
<dbReference type="EMBL" id="PQIB02000001">
    <property type="protein sequence ID" value="RLN39733.1"/>
    <property type="molecule type" value="Genomic_DNA"/>
</dbReference>
<feature type="region of interest" description="Disordered" evidence="1">
    <location>
        <begin position="65"/>
        <end position="91"/>
    </location>
</feature>